<proteinExistence type="predicted"/>
<evidence type="ECO:0000256" key="1">
    <source>
        <dbReference type="SAM" id="MobiDB-lite"/>
    </source>
</evidence>
<protein>
    <submittedName>
        <fullName evidence="4">NucA/NucB deoxyribonuclease domain-containing protein</fullName>
    </submittedName>
</protein>
<organism evidence="4 5">
    <name type="scientific">Streptomyces decoyicus</name>
    <dbReference type="NCBI Taxonomy" id="249567"/>
    <lineage>
        <taxon>Bacteria</taxon>
        <taxon>Bacillati</taxon>
        <taxon>Actinomycetota</taxon>
        <taxon>Actinomycetes</taxon>
        <taxon>Kitasatosporales</taxon>
        <taxon>Streptomycetaceae</taxon>
        <taxon>Streptomyces</taxon>
    </lineage>
</organism>
<evidence type="ECO:0000256" key="2">
    <source>
        <dbReference type="SAM" id="SignalP"/>
    </source>
</evidence>
<feature type="compositionally biased region" description="Polar residues" evidence="1">
    <location>
        <begin position="254"/>
        <end position="263"/>
    </location>
</feature>
<feature type="signal peptide" evidence="2">
    <location>
        <begin position="1"/>
        <end position="24"/>
    </location>
</feature>
<keyword evidence="5" id="KW-1185">Reference proteome</keyword>
<feature type="domain" description="Deoxyribonuclease NucA/NucB" evidence="3">
    <location>
        <begin position="258"/>
        <end position="340"/>
    </location>
</feature>
<sequence length="342" mass="36909">MRTAFKKISTVVGCAAVLATLVSAAPAAESAAAPGTLKLKVSLQAPQAVGGSERSLAAAGCAPGENRYNRTQSCIKAPGKLNITRNGRLEGVIRFTVTQAMQLHNSRNFSEKYTFKVTGIAGNTSAVTAAFNVSCGGSCRATNHVRGPRAVRAGTVISGPVNYHDSTTTQHRDRAKYSLTFLKPGYTTGLSRWESLTFRCDDIIRGSGSGIGAGCVFPRYAPVLTTMANLPHIRTNIKRIQQAGPHHYGKRGNSPLTRATSTAVERANRRVACPRNRPGRPAGYSCDEYPFAKTFQGASRTRKPDWGWAWVPAREQHAQGGYLSSFYAAQRVMNKDKFWVAV</sequence>
<accession>A0ABZ1F858</accession>
<feature type="region of interest" description="Disordered" evidence="1">
    <location>
        <begin position="244"/>
        <end position="263"/>
    </location>
</feature>
<evidence type="ECO:0000313" key="4">
    <source>
        <dbReference type="EMBL" id="WSB66511.1"/>
    </source>
</evidence>
<name>A0ABZ1F858_9ACTN</name>
<gene>
    <name evidence="4" type="ORF">OG863_00070</name>
</gene>
<keyword evidence="2" id="KW-0732">Signal</keyword>
<dbReference type="Pfam" id="PF14040">
    <property type="entry name" value="DNase_NucA_NucB"/>
    <property type="match status" value="1"/>
</dbReference>
<reference evidence="4 5" key="1">
    <citation type="submission" date="2022-10" db="EMBL/GenBank/DDBJ databases">
        <title>The complete genomes of actinobacterial strains from the NBC collection.</title>
        <authorList>
            <person name="Joergensen T.S."/>
            <person name="Alvarez Arevalo M."/>
            <person name="Sterndorff E.B."/>
            <person name="Faurdal D."/>
            <person name="Vuksanovic O."/>
            <person name="Mourched A.-S."/>
            <person name="Charusanti P."/>
            <person name="Shaw S."/>
            <person name="Blin K."/>
            <person name="Weber T."/>
        </authorList>
    </citation>
    <scope>NUCLEOTIDE SEQUENCE [LARGE SCALE GENOMIC DNA]</scope>
    <source>
        <strain evidence="4 5">NBC 01774</strain>
    </source>
</reference>
<evidence type="ECO:0000313" key="5">
    <source>
        <dbReference type="Proteomes" id="UP001344251"/>
    </source>
</evidence>
<dbReference type="RefSeq" id="WP_326615622.1">
    <property type="nucleotide sequence ID" value="NZ_CP109106.1"/>
</dbReference>
<feature type="chain" id="PRO_5046056237" evidence="2">
    <location>
        <begin position="25"/>
        <end position="342"/>
    </location>
</feature>
<evidence type="ECO:0000259" key="3">
    <source>
        <dbReference type="Pfam" id="PF14040"/>
    </source>
</evidence>
<dbReference type="Proteomes" id="UP001344251">
    <property type="component" value="Chromosome"/>
</dbReference>
<dbReference type="EMBL" id="CP109106">
    <property type="protein sequence ID" value="WSB66511.1"/>
    <property type="molecule type" value="Genomic_DNA"/>
</dbReference>
<dbReference type="InterPro" id="IPR029476">
    <property type="entry name" value="DNase_NucA_NucB"/>
</dbReference>